<evidence type="ECO:0000313" key="3">
    <source>
        <dbReference type="Proteomes" id="UP000479190"/>
    </source>
</evidence>
<sequence>MSSLETSYSIPYDEWKSLLKQPSESLFCKKLLEALYPWDELKRICVKQKVKTPILTPNGANPKKSTRISVHPRGLLQKAARVDRESTRISAESRVDRLRISEDFRANSRRLRTWTLYLIHVRSTWNQCPILEESLYDPRGYPRNFFQLGAGGKSGGAPRDATRVGSSGRGDGISGSEPDDYRRTVGESCSVSDEDFLKIYPKTIFFVSRSLKTKCPFLIRVIAPIRSNSVVIRQLCSTHNHMHETAKECGFKSAKVRRFRLVEVCGFKLVKVAMCRSNEKLQSARSGKLRSRSEPVLKKISSTANPGLLSGESSSEQLQLSPTVRPGRPTRGASPGARHYTDASTGRADTRSVPWCVALYRRLDRTSRHEERPLVRGCFYLSLHLFIDALTISLSPSASIFRTST</sequence>
<evidence type="ECO:0000256" key="1">
    <source>
        <dbReference type="SAM" id="MobiDB-lite"/>
    </source>
</evidence>
<dbReference type="EMBL" id="CADCXV010001128">
    <property type="protein sequence ID" value="CAB0041701.1"/>
    <property type="molecule type" value="Genomic_DNA"/>
</dbReference>
<accession>A0A6H5IXP9</accession>
<name>A0A6H5IXP9_9HYME</name>
<organism evidence="2 3">
    <name type="scientific">Trichogramma brassicae</name>
    <dbReference type="NCBI Taxonomy" id="86971"/>
    <lineage>
        <taxon>Eukaryota</taxon>
        <taxon>Metazoa</taxon>
        <taxon>Ecdysozoa</taxon>
        <taxon>Arthropoda</taxon>
        <taxon>Hexapoda</taxon>
        <taxon>Insecta</taxon>
        <taxon>Pterygota</taxon>
        <taxon>Neoptera</taxon>
        <taxon>Endopterygota</taxon>
        <taxon>Hymenoptera</taxon>
        <taxon>Apocrita</taxon>
        <taxon>Proctotrupomorpha</taxon>
        <taxon>Chalcidoidea</taxon>
        <taxon>Trichogrammatidae</taxon>
        <taxon>Trichogramma</taxon>
    </lineage>
</organism>
<dbReference type="AlphaFoldDB" id="A0A6H5IXP9"/>
<dbReference type="Proteomes" id="UP000479190">
    <property type="component" value="Unassembled WGS sequence"/>
</dbReference>
<feature type="region of interest" description="Disordered" evidence="1">
    <location>
        <begin position="151"/>
        <end position="185"/>
    </location>
</feature>
<reference evidence="2 3" key="1">
    <citation type="submission" date="2020-02" db="EMBL/GenBank/DDBJ databases">
        <authorList>
            <person name="Ferguson B K."/>
        </authorList>
    </citation>
    <scope>NUCLEOTIDE SEQUENCE [LARGE SCALE GENOMIC DNA]</scope>
</reference>
<keyword evidence="3" id="KW-1185">Reference proteome</keyword>
<feature type="region of interest" description="Disordered" evidence="1">
    <location>
        <begin position="303"/>
        <end position="347"/>
    </location>
</feature>
<gene>
    <name evidence="2" type="ORF">TBRA_LOCUS13360</name>
</gene>
<proteinExistence type="predicted"/>
<protein>
    <submittedName>
        <fullName evidence="2">Uncharacterized protein</fullName>
    </submittedName>
</protein>
<evidence type="ECO:0000313" key="2">
    <source>
        <dbReference type="EMBL" id="CAB0041701.1"/>
    </source>
</evidence>
<feature type="compositionally biased region" description="Low complexity" evidence="1">
    <location>
        <begin position="307"/>
        <end position="321"/>
    </location>
</feature>